<accession>A0A0F9HMJ5</accession>
<proteinExistence type="predicted"/>
<evidence type="ECO:0000313" key="1">
    <source>
        <dbReference type="EMBL" id="KKL82920.1"/>
    </source>
</evidence>
<reference evidence="1" key="1">
    <citation type="journal article" date="2015" name="Nature">
        <title>Complex archaea that bridge the gap between prokaryotes and eukaryotes.</title>
        <authorList>
            <person name="Spang A."/>
            <person name="Saw J.H."/>
            <person name="Jorgensen S.L."/>
            <person name="Zaremba-Niedzwiedzka K."/>
            <person name="Martijn J."/>
            <person name="Lind A.E."/>
            <person name="van Eijk R."/>
            <person name="Schleper C."/>
            <person name="Guy L."/>
            <person name="Ettema T.J."/>
        </authorList>
    </citation>
    <scope>NUCLEOTIDE SEQUENCE</scope>
</reference>
<protein>
    <submittedName>
        <fullName evidence="1">Uncharacterized protein</fullName>
    </submittedName>
</protein>
<sequence length="756" mass="85739">SLEDNNIVLLYNNIINKWELKSPNLSYFNISQYLNLTEGNEFLLWFNVEDGIGNVLHSHMIKGIYDNLIAQSPPDTNVFEWFLGTNSAGSGIIIFGSDTYLDSSVQINISSVQPTLLGEVDIGRIMVYGSADTISWDYIGRAYYSGDENLWNYYWDGDLLESIPPENYNLKVYLFDRAGNYLNHTQSTKLFDYTQIKLITNLVFGQIFDYNSSLVSNSFLIEGEISNIFDSTDMWDVVSQYYDPLKKEFVPMATDSATILSDGSYSIVWDIAQDSNFKANMYNFTYGYLPMQAVAVQNNDLWGSWGTFGNASIWSPLVISDTGSTLDISVYSFNETLGWELNASLSNENTIGTINNQVFKLWDLNKDNVFEIIRISPSQIDVIYLDSNSNWVIKKNVTSLSGYNYLTFDIEYDGNTANTIFVSAQEDGAGEISLWKYSFDTEYNLSLITSEIAPSNFIPTSIKIVNYFSASDRKAILIGGLIENTYYSQLFEYNTNLEFKNILHDDLLLGEILVIEYDELSGVDSIILGIERLSIGKMDAVISLRRKTGTEEWVEFEITGFDDIRFEILDILTILDNNLKKLTIASKTGLFQTEITFSEDTSSITSPVVFTTDFYSLQELSPVYYPVINQLENHPINAVYEIFYKLTGSSQWQKLDVSRYKYSRFEIQLDLLSIWSSLSSSGDCVKIAYGYESFVSEERVSIDPSFQSYSGQSDTQGISASAVFFDDNALPFKWLNPGTRYMDSNAQWNPLPNGMT</sequence>
<feature type="non-terminal residue" evidence="1">
    <location>
        <position position="1"/>
    </location>
</feature>
<organism evidence="1">
    <name type="scientific">marine sediment metagenome</name>
    <dbReference type="NCBI Taxonomy" id="412755"/>
    <lineage>
        <taxon>unclassified sequences</taxon>
        <taxon>metagenomes</taxon>
        <taxon>ecological metagenomes</taxon>
    </lineage>
</organism>
<gene>
    <name evidence="1" type="ORF">LCGC14_1979940</name>
</gene>
<comment type="caution">
    <text evidence="1">The sequence shown here is derived from an EMBL/GenBank/DDBJ whole genome shotgun (WGS) entry which is preliminary data.</text>
</comment>
<feature type="non-terminal residue" evidence="1">
    <location>
        <position position="756"/>
    </location>
</feature>
<name>A0A0F9HMJ5_9ZZZZ</name>
<dbReference type="EMBL" id="LAZR01022135">
    <property type="protein sequence ID" value="KKL82920.1"/>
    <property type="molecule type" value="Genomic_DNA"/>
</dbReference>
<dbReference type="AlphaFoldDB" id="A0A0F9HMJ5"/>